<evidence type="ECO:0000313" key="11">
    <source>
        <dbReference type="Proteomes" id="UP000596660"/>
    </source>
</evidence>
<keyword evidence="2" id="KW-0677">Repeat</keyword>
<dbReference type="FunFam" id="1.10.10.60:FF:000303">
    <property type="entry name" value="MYB transcription factor"/>
    <property type="match status" value="1"/>
</dbReference>
<dbReference type="SMR" id="A0A803MCT5"/>
<keyword evidence="11" id="KW-1185">Reference proteome</keyword>
<dbReference type="Pfam" id="PF00249">
    <property type="entry name" value="Myb_DNA-binding"/>
    <property type="match status" value="2"/>
</dbReference>
<dbReference type="PANTHER" id="PTHR47994:SF5">
    <property type="entry name" value="F14D16.11-RELATED"/>
    <property type="match status" value="1"/>
</dbReference>
<feature type="compositionally biased region" description="Low complexity" evidence="7">
    <location>
        <begin position="132"/>
        <end position="157"/>
    </location>
</feature>
<evidence type="ECO:0000259" key="9">
    <source>
        <dbReference type="PROSITE" id="PS51294"/>
    </source>
</evidence>
<evidence type="ECO:0000256" key="4">
    <source>
        <dbReference type="ARBA" id="ARBA00023125"/>
    </source>
</evidence>
<dbReference type="SUPFAM" id="SSF46689">
    <property type="entry name" value="Homeodomain-like"/>
    <property type="match status" value="1"/>
</dbReference>
<dbReference type="InterPro" id="IPR001005">
    <property type="entry name" value="SANT/Myb"/>
</dbReference>
<evidence type="ECO:0000256" key="3">
    <source>
        <dbReference type="ARBA" id="ARBA00023015"/>
    </source>
</evidence>
<dbReference type="OrthoDB" id="2143914at2759"/>
<dbReference type="InterPro" id="IPR015495">
    <property type="entry name" value="Myb_TF_plants"/>
</dbReference>
<sequence length="306" mass="34273">MGRQPCCDKLGVKKGPWTAEEDKKLINFILTNGQCCWRAVPKLAGLRRCGKSCRLRWTNYLRPDLKRGLLSDAEEQLVIDLHARLGNRWSKIAARLPGRTDNEIKNHWNTHIKKKLIKMGIDPVTHEPLNKDQSPNNQIIPNQSSSSSNNNNNSDISTAESLNQTQSSSLETANSDPANSMSVINSMSEDITNNNSPPTENSSSVNNDQPNTSSLIEGISIDNALMNYLWDDNDVTPLELPYSYNSDQTCLSSNNVANTITLPTWEDNCSWLFDCQDFGIQDFGLDCFNDIEIMNTMDVLEMGNNQ</sequence>
<dbReference type="AlphaFoldDB" id="A0A803MCT5"/>
<feature type="domain" description="HTH myb-type" evidence="9">
    <location>
        <begin position="62"/>
        <end position="116"/>
    </location>
</feature>
<evidence type="ECO:0000256" key="6">
    <source>
        <dbReference type="ARBA" id="ARBA00023242"/>
    </source>
</evidence>
<accession>A0A803MCT5</accession>
<feature type="domain" description="HTH myb-type" evidence="9">
    <location>
        <begin position="9"/>
        <end position="61"/>
    </location>
</feature>
<dbReference type="InterPro" id="IPR017930">
    <property type="entry name" value="Myb_dom"/>
</dbReference>
<evidence type="ECO:0000313" key="10">
    <source>
        <dbReference type="EnsemblPlants" id="AUR62027278-RA:cds"/>
    </source>
</evidence>
<dbReference type="GO" id="GO:0000976">
    <property type="term" value="F:transcription cis-regulatory region binding"/>
    <property type="evidence" value="ECO:0007669"/>
    <property type="project" value="UniProtKB-ARBA"/>
</dbReference>
<dbReference type="GO" id="GO:0006355">
    <property type="term" value="P:regulation of DNA-templated transcription"/>
    <property type="evidence" value="ECO:0007669"/>
    <property type="project" value="UniProtKB-ARBA"/>
</dbReference>
<dbReference type="PROSITE" id="PS50090">
    <property type="entry name" value="MYB_LIKE"/>
    <property type="match status" value="2"/>
</dbReference>
<feature type="domain" description="Myb-like" evidence="8">
    <location>
        <begin position="9"/>
        <end position="61"/>
    </location>
</feature>
<comment type="subcellular location">
    <subcellularLocation>
        <location evidence="1">Nucleus</location>
    </subcellularLocation>
</comment>
<dbReference type="GO" id="GO:0005634">
    <property type="term" value="C:nucleus"/>
    <property type="evidence" value="ECO:0007669"/>
    <property type="project" value="UniProtKB-SubCell"/>
</dbReference>
<protein>
    <submittedName>
        <fullName evidence="10">Uncharacterized protein</fullName>
    </submittedName>
</protein>
<evidence type="ECO:0000256" key="7">
    <source>
        <dbReference type="SAM" id="MobiDB-lite"/>
    </source>
</evidence>
<dbReference type="PANTHER" id="PTHR47994">
    <property type="entry name" value="F14D16.11-RELATED"/>
    <property type="match status" value="1"/>
</dbReference>
<reference evidence="10" key="2">
    <citation type="submission" date="2021-03" db="UniProtKB">
        <authorList>
            <consortium name="EnsemblPlants"/>
        </authorList>
    </citation>
    <scope>IDENTIFICATION</scope>
</reference>
<feature type="compositionally biased region" description="Polar residues" evidence="7">
    <location>
        <begin position="158"/>
        <end position="191"/>
    </location>
</feature>
<dbReference type="FunFam" id="1.10.10.60:FF:000069">
    <property type="entry name" value="MYB transcription factor"/>
    <property type="match status" value="1"/>
</dbReference>
<name>A0A803MCT5_CHEQI</name>
<keyword evidence="5" id="KW-0804">Transcription</keyword>
<keyword evidence="6" id="KW-0539">Nucleus</keyword>
<feature type="region of interest" description="Disordered" evidence="7">
    <location>
        <begin position="125"/>
        <end position="214"/>
    </location>
</feature>
<feature type="domain" description="Myb-like" evidence="8">
    <location>
        <begin position="62"/>
        <end position="112"/>
    </location>
</feature>
<dbReference type="CDD" id="cd00167">
    <property type="entry name" value="SANT"/>
    <property type="match status" value="2"/>
</dbReference>
<evidence type="ECO:0000256" key="5">
    <source>
        <dbReference type="ARBA" id="ARBA00023163"/>
    </source>
</evidence>
<keyword evidence="3" id="KW-0805">Transcription regulation</keyword>
<organism evidence="10 11">
    <name type="scientific">Chenopodium quinoa</name>
    <name type="common">Quinoa</name>
    <dbReference type="NCBI Taxonomy" id="63459"/>
    <lineage>
        <taxon>Eukaryota</taxon>
        <taxon>Viridiplantae</taxon>
        <taxon>Streptophyta</taxon>
        <taxon>Embryophyta</taxon>
        <taxon>Tracheophyta</taxon>
        <taxon>Spermatophyta</taxon>
        <taxon>Magnoliopsida</taxon>
        <taxon>eudicotyledons</taxon>
        <taxon>Gunneridae</taxon>
        <taxon>Pentapetalae</taxon>
        <taxon>Caryophyllales</taxon>
        <taxon>Chenopodiaceae</taxon>
        <taxon>Chenopodioideae</taxon>
        <taxon>Atripliceae</taxon>
        <taxon>Chenopodium</taxon>
    </lineage>
</organism>
<dbReference type="EnsemblPlants" id="AUR62027278-RA">
    <property type="protein sequence ID" value="AUR62027278-RA:cds"/>
    <property type="gene ID" value="AUR62027278"/>
</dbReference>
<dbReference type="Gramene" id="AUR62027278-RA">
    <property type="protein sequence ID" value="AUR62027278-RA:cds"/>
    <property type="gene ID" value="AUR62027278"/>
</dbReference>
<evidence type="ECO:0000259" key="8">
    <source>
        <dbReference type="PROSITE" id="PS50090"/>
    </source>
</evidence>
<evidence type="ECO:0000256" key="1">
    <source>
        <dbReference type="ARBA" id="ARBA00004123"/>
    </source>
</evidence>
<dbReference type="GO" id="GO:0046394">
    <property type="term" value="P:carboxylic acid biosynthetic process"/>
    <property type="evidence" value="ECO:0007669"/>
    <property type="project" value="UniProtKB-ARBA"/>
</dbReference>
<dbReference type="GeneID" id="110692760"/>
<dbReference type="PROSITE" id="PS51294">
    <property type="entry name" value="HTH_MYB"/>
    <property type="match status" value="2"/>
</dbReference>
<dbReference type="KEGG" id="cqi:110692760"/>
<gene>
    <name evidence="10" type="primary">LOC110692760</name>
</gene>
<dbReference type="OMA" id="EENCANW"/>
<reference evidence="10" key="1">
    <citation type="journal article" date="2017" name="Nature">
        <title>The genome of Chenopodium quinoa.</title>
        <authorList>
            <person name="Jarvis D.E."/>
            <person name="Ho Y.S."/>
            <person name="Lightfoot D.J."/>
            <person name="Schmoeckel S.M."/>
            <person name="Li B."/>
            <person name="Borm T.J.A."/>
            <person name="Ohyanagi H."/>
            <person name="Mineta K."/>
            <person name="Michell C.T."/>
            <person name="Saber N."/>
            <person name="Kharbatia N.M."/>
            <person name="Rupper R.R."/>
            <person name="Sharp A.R."/>
            <person name="Dally N."/>
            <person name="Boughton B.A."/>
            <person name="Woo Y.H."/>
            <person name="Gao G."/>
            <person name="Schijlen E.G.W.M."/>
            <person name="Guo X."/>
            <person name="Momin A.A."/>
            <person name="Negrao S."/>
            <person name="Al-Babili S."/>
            <person name="Gehring C."/>
            <person name="Roessner U."/>
            <person name="Jung C."/>
            <person name="Murphy K."/>
            <person name="Arold S.T."/>
            <person name="Gojobori T."/>
            <person name="van der Linden C.G."/>
            <person name="van Loo E.N."/>
            <person name="Jellen E.N."/>
            <person name="Maughan P.J."/>
            <person name="Tester M."/>
        </authorList>
    </citation>
    <scope>NUCLEOTIDE SEQUENCE [LARGE SCALE GENOMIC DNA]</scope>
    <source>
        <strain evidence="10">cv. PI 614886</strain>
    </source>
</reference>
<feature type="compositionally biased region" description="Low complexity" evidence="7">
    <location>
        <begin position="192"/>
        <end position="207"/>
    </location>
</feature>
<dbReference type="Proteomes" id="UP000596660">
    <property type="component" value="Unplaced"/>
</dbReference>
<proteinExistence type="predicted"/>
<evidence type="ECO:0000256" key="2">
    <source>
        <dbReference type="ARBA" id="ARBA00022737"/>
    </source>
</evidence>
<dbReference type="Gene3D" id="1.10.10.60">
    <property type="entry name" value="Homeodomain-like"/>
    <property type="match status" value="2"/>
</dbReference>
<dbReference type="RefSeq" id="XP_021725517.1">
    <property type="nucleotide sequence ID" value="XM_021869825.1"/>
</dbReference>
<dbReference type="SMART" id="SM00717">
    <property type="entry name" value="SANT"/>
    <property type="match status" value="2"/>
</dbReference>
<dbReference type="InterPro" id="IPR009057">
    <property type="entry name" value="Homeodomain-like_sf"/>
</dbReference>
<keyword evidence="4" id="KW-0238">DNA-binding</keyword>